<sequence length="333" mass="34433">MSYARGVAVAASAAALLLAGCGSGPEETAVEEAVSSAPAVEDDRPGPAPGGDASDAPTQIPESAPSIDEDALGDLAELAEQSAREQDDLARTGIVLGADISWPQCPKGLGIPERPTLGLPPPLPEAEYVIIGLTNGPAFTENPCLADQVASVRSSGRLLASYAVTSYPDDEALEAVGDDGPYDGSTAGGALANTGYQQAAFGVAEMERTGLETPVVWVDVEPVADFEWSSDLDANAAVVRGVVRGYEDAGYEVGIYSTAYLWAEIVGDLELGLPEWRAAGETSRAEALARCGPESSIQGGEPVMGQWLADSRDHNVTCPGVSADLGRWFADPR</sequence>
<feature type="compositionally biased region" description="Low complexity" evidence="1">
    <location>
        <begin position="28"/>
        <end position="39"/>
    </location>
</feature>
<feature type="region of interest" description="Disordered" evidence="1">
    <location>
        <begin position="28"/>
        <end position="66"/>
    </location>
</feature>
<reference evidence="3 4" key="1">
    <citation type="submission" date="2021-05" db="EMBL/GenBank/DDBJ databases">
        <title>Complete genome of Nocardioides aquaticus KCTC 9944T isolated from meromictic and hypersaline Ekho Lake, Antarctica.</title>
        <authorList>
            <person name="Hwang K."/>
            <person name="Kim K.M."/>
            <person name="Choe H."/>
        </authorList>
    </citation>
    <scope>NUCLEOTIDE SEQUENCE [LARGE SCALE GENOMIC DNA]</scope>
    <source>
        <strain evidence="3 4">KCTC 9944</strain>
    </source>
</reference>
<dbReference type="RefSeq" id="WP_214055956.1">
    <property type="nucleotide sequence ID" value="NZ_CP075371.1"/>
</dbReference>
<evidence type="ECO:0000313" key="4">
    <source>
        <dbReference type="Proteomes" id="UP000679307"/>
    </source>
</evidence>
<proteinExistence type="predicted"/>
<feature type="signal peptide" evidence="2">
    <location>
        <begin position="1"/>
        <end position="19"/>
    </location>
</feature>
<dbReference type="PROSITE" id="PS51257">
    <property type="entry name" value="PROKAR_LIPOPROTEIN"/>
    <property type="match status" value="1"/>
</dbReference>
<evidence type="ECO:0000256" key="2">
    <source>
        <dbReference type="SAM" id="SignalP"/>
    </source>
</evidence>
<name>A0ABX8EKL7_9ACTN</name>
<evidence type="ECO:0000256" key="1">
    <source>
        <dbReference type="SAM" id="MobiDB-lite"/>
    </source>
</evidence>
<keyword evidence="4" id="KW-1185">Reference proteome</keyword>
<dbReference type="Gene3D" id="3.20.20.80">
    <property type="entry name" value="Glycosidases"/>
    <property type="match status" value="1"/>
</dbReference>
<dbReference type="InterPro" id="IPR017853">
    <property type="entry name" value="GH"/>
</dbReference>
<dbReference type="SUPFAM" id="SSF51445">
    <property type="entry name" value="(Trans)glycosidases"/>
    <property type="match status" value="1"/>
</dbReference>
<dbReference type="EMBL" id="CP075371">
    <property type="protein sequence ID" value="QVT80405.1"/>
    <property type="molecule type" value="Genomic_DNA"/>
</dbReference>
<organism evidence="3 4">
    <name type="scientific">Nocardioides aquaticus</name>
    <dbReference type="NCBI Taxonomy" id="160826"/>
    <lineage>
        <taxon>Bacteria</taxon>
        <taxon>Bacillati</taxon>
        <taxon>Actinomycetota</taxon>
        <taxon>Actinomycetes</taxon>
        <taxon>Propionibacteriales</taxon>
        <taxon>Nocardioidaceae</taxon>
        <taxon>Nocardioides</taxon>
    </lineage>
</organism>
<protein>
    <recommendedName>
        <fullName evidence="5">DUF1906 domain-containing protein</fullName>
    </recommendedName>
</protein>
<evidence type="ECO:0008006" key="5">
    <source>
        <dbReference type="Google" id="ProtNLM"/>
    </source>
</evidence>
<dbReference type="Proteomes" id="UP000679307">
    <property type="component" value="Chromosome"/>
</dbReference>
<gene>
    <name evidence="3" type="ORF">ENKNEFLB_02800</name>
</gene>
<accession>A0ABX8EKL7</accession>
<feature type="chain" id="PRO_5045384151" description="DUF1906 domain-containing protein" evidence="2">
    <location>
        <begin position="20"/>
        <end position="333"/>
    </location>
</feature>
<keyword evidence="2" id="KW-0732">Signal</keyword>
<evidence type="ECO:0000313" key="3">
    <source>
        <dbReference type="EMBL" id="QVT80405.1"/>
    </source>
</evidence>